<dbReference type="Pfam" id="PF00563">
    <property type="entry name" value="EAL"/>
    <property type="match status" value="1"/>
</dbReference>
<feature type="transmembrane region" description="Helical" evidence="2">
    <location>
        <begin position="123"/>
        <end position="142"/>
    </location>
</feature>
<dbReference type="PANTHER" id="PTHR33121">
    <property type="entry name" value="CYCLIC DI-GMP PHOSPHODIESTERASE PDEF"/>
    <property type="match status" value="1"/>
</dbReference>
<keyword evidence="2" id="KW-1133">Transmembrane helix</keyword>
<dbReference type="InterPro" id="IPR035919">
    <property type="entry name" value="EAL_sf"/>
</dbReference>
<feature type="transmembrane region" description="Helical" evidence="2">
    <location>
        <begin position="51"/>
        <end position="69"/>
    </location>
</feature>
<dbReference type="InterPro" id="IPR050706">
    <property type="entry name" value="Cyclic-di-GMP_PDE-like"/>
</dbReference>
<evidence type="ECO:0000313" key="4">
    <source>
        <dbReference type="EMBL" id="MDR6215461.1"/>
    </source>
</evidence>
<keyword evidence="5" id="KW-1185">Reference proteome</keyword>
<dbReference type="InterPro" id="IPR001633">
    <property type="entry name" value="EAL_dom"/>
</dbReference>
<dbReference type="PANTHER" id="PTHR33121:SF70">
    <property type="entry name" value="SIGNALING PROTEIN YKOW"/>
    <property type="match status" value="1"/>
</dbReference>
<keyword evidence="2" id="KW-0812">Transmembrane</keyword>
<proteinExistence type="predicted"/>
<feature type="transmembrane region" description="Helical" evidence="2">
    <location>
        <begin position="248"/>
        <end position="268"/>
    </location>
</feature>
<evidence type="ECO:0000313" key="5">
    <source>
        <dbReference type="Proteomes" id="UP001267710"/>
    </source>
</evidence>
<gene>
    <name evidence="4" type="ORF">QE399_003150</name>
</gene>
<dbReference type="PROSITE" id="PS50883">
    <property type="entry name" value="EAL"/>
    <property type="match status" value="1"/>
</dbReference>
<dbReference type="Gene3D" id="3.20.20.450">
    <property type="entry name" value="EAL domain"/>
    <property type="match status" value="1"/>
</dbReference>
<accession>A0ABU1IE03</accession>
<feature type="transmembrane region" description="Helical" evidence="2">
    <location>
        <begin position="217"/>
        <end position="236"/>
    </location>
</feature>
<feature type="region of interest" description="Disordered" evidence="1">
    <location>
        <begin position="577"/>
        <end position="609"/>
    </location>
</feature>
<feature type="transmembrane region" description="Helical" evidence="2">
    <location>
        <begin position="177"/>
        <end position="196"/>
    </location>
</feature>
<dbReference type="SMART" id="SM00052">
    <property type="entry name" value="EAL"/>
    <property type="match status" value="1"/>
</dbReference>
<dbReference type="Proteomes" id="UP001267710">
    <property type="component" value="Unassembled WGS sequence"/>
</dbReference>
<feature type="domain" description="EAL" evidence="3">
    <location>
        <begin position="306"/>
        <end position="558"/>
    </location>
</feature>
<keyword evidence="2" id="KW-0472">Membrane</keyword>
<evidence type="ECO:0000256" key="1">
    <source>
        <dbReference type="SAM" id="MobiDB-lite"/>
    </source>
</evidence>
<name>A0ABU1IE03_9BURK</name>
<feature type="transmembrane region" description="Helical" evidence="2">
    <location>
        <begin position="90"/>
        <end position="111"/>
    </location>
</feature>
<protein>
    <submittedName>
        <fullName evidence="4">EAL domain-containing protein (Putative c-di-GMP-specific phosphodiesterase class I)/NO-binding membrane sensor protein with MHYT domain</fullName>
    </submittedName>
</protein>
<feature type="transmembrane region" description="Helical" evidence="2">
    <location>
        <begin position="149"/>
        <end position="171"/>
    </location>
</feature>
<reference evidence="4 5" key="1">
    <citation type="submission" date="2023-08" db="EMBL/GenBank/DDBJ databases">
        <title>Functional and genomic diversity of the sorghum phyllosphere microbiome.</title>
        <authorList>
            <person name="Shade A."/>
        </authorList>
    </citation>
    <scope>NUCLEOTIDE SEQUENCE [LARGE SCALE GENOMIC DNA]</scope>
    <source>
        <strain evidence="4 5">SORGH_AS_0335</strain>
    </source>
</reference>
<evidence type="ECO:0000259" key="3">
    <source>
        <dbReference type="PROSITE" id="PS50883"/>
    </source>
</evidence>
<organism evidence="4 5">
    <name type="scientific">Paracidovorax wautersii</name>
    <dbReference type="NCBI Taxonomy" id="1177982"/>
    <lineage>
        <taxon>Bacteria</taxon>
        <taxon>Pseudomonadati</taxon>
        <taxon>Pseudomonadota</taxon>
        <taxon>Betaproteobacteria</taxon>
        <taxon>Burkholderiales</taxon>
        <taxon>Comamonadaceae</taxon>
        <taxon>Paracidovorax</taxon>
    </lineage>
</organism>
<sequence>MPAGAAGEPGACCAWQVPRSFRVNPDAVLSTLATLRGGLGPWAMDPASLPVWQALAFWIAASLVLYGTNRLAVYVSLSVDDASRRVSESLASVGIGALSWGLDMAACFLRSDVDPQEWSLLPALSSLIVMVVTCRIAVPVLLTRDNRWCLGGASIGMAFGVAFAHTILMTGHFFQPAIIQAVPFVLACLVVAALVFRVARRYQRARVRSRSSAPWRFWGGCGAVVVLIEWLFFQAFAHPPPSGERSQAGLQGAEVMLVVGLFSGLMFIEQMVNMRSDRGRQHLFHRGLSLIRSGAETGGAQSDARLSLIADHLRELVVPERLELHFQPIANLRVQSVHLEALLRLEHPLLGRINPEQFFLACELRGWTPQADRLILRNALDLLRTWRAQCLDVPVNVNVAPETLMVPGFAEWLGQEIASRGLVPEDVRLELTEHAITACGGPLRRSVDELHAAGVQVVMDDFGVGYSSLGVLADLKLAGLKCDRLLLRDVALDPRRQALLRNVAAMGRDLGLPVTVEGIETAAELRCAVQCGIDSIQGYLFARPVPAADVMRWLHESRAERMRALVRLLAAADGTEEPAAWGPQKSVGATPVLIEGDDPSRGWSAKPAA</sequence>
<dbReference type="SUPFAM" id="SSF141868">
    <property type="entry name" value="EAL domain-like"/>
    <property type="match status" value="1"/>
</dbReference>
<dbReference type="EMBL" id="JAVIZX010000001">
    <property type="protein sequence ID" value="MDR6215461.1"/>
    <property type="molecule type" value="Genomic_DNA"/>
</dbReference>
<evidence type="ECO:0000256" key="2">
    <source>
        <dbReference type="SAM" id="Phobius"/>
    </source>
</evidence>
<comment type="caution">
    <text evidence="4">The sequence shown here is derived from an EMBL/GenBank/DDBJ whole genome shotgun (WGS) entry which is preliminary data.</text>
</comment>
<dbReference type="CDD" id="cd01948">
    <property type="entry name" value="EAL"/>
    <property type="match status" value="1"/>
</dbReference>